<reference evidence="2" key="2">
    <citation type="submission" date="2016-06" db="EMBL/GenBank/DDBJ databases">
        <title>The genome of a short-lived fish provides insights into sex chromosome evolution and the genetic control of aging.</title>
        <authorList>
            <person name="Reichwald K."/>
            <person name="Felder M."/>
            <person name="Petzold A."/>
            <person name="Koch P."/>
            <person name="Groth M."/>
            <person name="Platzer M."/>
        </authorList>
    </citation>
    <scope>NUCLEOTIDE SEQUENCE</scope>
    <source>
        <tissue evidence="2">Brain</tissue>
    </source>
</reference>
<evidence type="ECO:0000256" key="1">
    <source>
        <dbReference type="SAM" id="Phobius"/>
    </source>
</evidence>
<organism evidence="2">
    <name type="scientific">Iconisemion striatum</name>
    <dbReference type="NCBI Taxonomy" id="60296"/>
    <lineage>
        <taxon>Eukaryota</taxon>
        <taxon>Metazoa</taxon>
        <taxon>Chordata</taxon>
        <taxon>Craniata</taxon>
        <taxon>Vertebrata</taxon>
        <taxon>Euteleostomi</taxon>
        <taxon>Actinopterygii</taxon>
        <taxon>Neopterygii</taxon>
        <taxon>Teleostei</taxon>
        <taxon>Neoteleostei</taxon>
        <taxon>Acanthomorphata</taxon>
        <taxon>Ovalentaria</taxon>
        <taxon>Atherinomorphae</taxon>
        <taxon>Cyprinodontiformes</taxon>
        <taxon>Nothobranchiidae</taxon>
        <taxon>Iconisemion</taxon>
    </lineage>
</organism>
<protein>
    <submittedName>
        <fullName evidence="2">Mal, T-cell differentiation protein</fullName>
    </submittedName>
</protein>
<feature type="transmembrane region" description="Helical" evidence="1">
    <location>
        <begin position="23"/>
        <end position="43"/>
    </location>
</feature>
<feature type="transmembrane region" description="Helical" evidence="1">
    <location>
        <begin position="63"/>
        <end position="82"/>
    </location>
</feature>
<evidence type="ECO:0000313" key="2">
    <source>
        <dbReference type="EMBL" id="SBP02701.1"/>
    </source>
</evidence>
<dbReference type="AlphaFoldDB" id="A0A1A7WAZ9"/>
<keyword evidence="1" id="KW-0812">Transmembrane</keyword>
<name>A0A1A7WAZ9_9TELE</name>
<gene>
    <name evidence="2" type="primary">MAL</name>
</gene>
<feature type="non-terminal residue" evidence="2">
    <location>
        <position position="1"/>
    </location>
</feature>
<reference evidence="2" key="1">
    <citation type="submission" date="2016-05" db="EMBL/GenBank/DDBJ databases">
        <authorList>
            <person name="Lavstsen T."/>
            <person name="Jespersen J.S."/>
        </authorList>
    </citation>
    <scope>NUCLEOTIDE SEQUENCE</scope>
    <source>
        <tissue evidence="2">Brain</tissue>
    </source>
</reference>
<feature type="non-terminal residue" evidence="2">
    <location>
        <position position="99"/>
    </location>
</feature>
<keyword evidence="1" id="KW-0472">Membrane</keyword>
<dbReference type="EMBL" id="HADW01001301">
    <property type="protein sequence ID" value="SBP02701.1"/>
    <property type="molecule type" value="Transcribed_RNA"/>
</dbReference>
<proteinExistence type="predicted"/>
<sequence length="99" mass="11777">QDEIKPKLGGHWREMAEKDLQVYYYYTFIYLPFHVGHTQELGIRWGGAVHMRGMLWRLESKNVFNLGSGINVITSYVSYFFIKITNVLIPFNDLYFVFF</sequence>
<keyword evidence="1" id="KW-1133">Transmembrane helix</keyword>
<accession>A0A1A7WAZ9</accession>